<evidence type="ECO:0000313" key="1">
    <source>
        <dbReference type="EMBL" id="KAJ2772306.1"/>
    </source>
</evidence>
<dbReference type="EC" id="3.2.1.14" evidence="1"/>
<reference evidence="1" key="1">
    <citation type="submission" date="2022-07" db="EMBL/GenBank/DDBJ databases">
        <title>Phylogenomic reconstructions and comparative analyses of Kickxellomycotina fungi.</title>
        <authorList>
            <person name="Reynolds N.K."/>
            <person name="Stajich J.E."/>
            <person name="Barry K."/>
            <person name="Grigoriev I.V."/>
            <person name="Crous P."/>
            <person name="Smith M.E."/>
        </authorList>
    </citation>
    <scope>NUCLEOTIDE SEQUENCE</scope>
    <source>
        <strain evidence="1">CBS 109366</strain>
    </source>
</reference>
<protein>
    <submittedName>
        <fullName evidence="1">Chitinase 2</fullName>
        <ecNumber evidence="1">3.2.1.14</ecNumber>
    </submittedName>
</protein>
<dbReference type="EMBL" id="JANBUJ010000393">
    <property type="protein sequence ID" value="KAJ2772306.1"/>
    <property type="molecule type" value="Genomic_DNA"/>
</dbReference>
<sequence>MLASVVSRAAIALAAVASSVLAFDISCNSNYASYYGQNSARNQLPLGEYCKDAVEDVIVLAFMHGFPNVLLNFANACDTTFDGSALLHCPNIAADIKFCQSQGKVVVLSMGGASGAYGFSSEADGEAFADTTWNMFFKGNATQRPFDDAVLDGVDLDIEGGSSIGYTAFINQLRSHYKSDRSKTYYIAAAPQCPFPDAYLGPTLDSAWFDMVFVQFYNNYCGLNAYPRWFNFEDWDNWAKTKSANKDVKIFIGAPGSPTAASSGYADGAALRTVYDSVRSKYTSLGGVMTWDVSQARTSGLTKSIRDMLDKGKSCGSGGTPTPTPTNTTSDSLPPSTSTSTPGTSTHESPSSTATGIRIITATATETVTSLSTFVSSFWTTSTYTSTYTLHRTSVYTYTQTGSATTVQSPSSTSLTEAAVQTPGLSPSSCPVDGAPCVDGMQGCSDAGFALCKGGKWAMYPCLAGTKCFLLGGVALCDWGLSRIRKPLCEVERIQRYPTKLVTGVHTGDGSEHRAIYTARGLSTRIEYVLLSAVNDRYSALLKLQTLGAPFGNEWVLRLDLPAGQTVDRVDHSRVTTTGTSVTIQPDGTGKHCERMSVLLTVNGTYTGAYRTPDLTNAYFNLA</sequence>
<dbReference type="Proteomes" id="UP001140234">
    <property type="component" value="Unassembled WGS sequence"/>
</dbReference>
<name>A0ACC1K361_9FUNG</name>
<accession>A0ACC1K361</accession>
<keyword evidence="2" id="KW-1185">Reference proteome</keyword>
<keyword evidence="1" id="KW-0378">Hydrolase</keyword>
<proteinExistence type="predicted"/>
<keyword evidence="1" id="KW-0326">Glycosidase</keyword>
<comment type="caution">
    <text evidence="1">The sequence shown here is derived from an EMBL/GenBank/DDBJ whole genome shotgun (WGS) entry which is preliminary data.</text>
</comment>
<evidence type="ECO:0000313" key="2">
    <source>
        <dbReference type="Proteomes" id="UP001140234"/>
    </source>
</evidence>
<gene>
    <name evidence="1" type="primary">CHT2_1</name>
    <name evidence="1" type="ORF">IWQ57_001818</name>
</gene>
<organism evidence="1 2">
    <name type="scientific">Coemansia nantahalensis</name>
    <dbReference type="NCBI Taxonomy" id="2789366"/>
    <lineage>
        <taxon>Eukaryota</taxon>
        <taxon>Fungi</taxon>
        <taxon>Fungi incertae sedis</taxon>
        <taxon>Zoopagomycota</taxon>
        <taxon>Kickxellomycotina</taxon>
        <taxon>Kickxellomycetes</taxon>
        <taxon>Kickxellales</taxon>
        <taxon>Kickxellaceae</taxon>
        <taxon>Coemansia</taxon>
    </lineage>
</organism>